<organism evidence="2 3">
    <name type="scientific">Methanochimaera problematica</name>
    <dbReference type="NCBI Taxonomy" id="2609417"/>
    <lineage>
        <taxon>Archaea</taxon>
        <taxon>Methanobacteriati</taxon>
        <taxon>Methanobacteriota</taxon>
        <taxon>Stenosarchaea group</taxon>
        <taxon>Methanomicrobia</taxon>
        <taxon>Methanomicrobiales</taxon>
        <taxon>Methanomicrobiaceae</taxon>
        <taxon>Methanochimaera</taxon>
    </lineage>
</organism>
<keyword evidence="1" id="KW-0472">Membrane</keyword>
<dbReference type="AlphaFoldDB" id="A0AA97FCY8"/>
<feature type="transmembrane region" description="Helical" evidence="1">
    <location>
        <begin position="100"/>
        <end position="118"/>
    </location>
</feature>
<dbReference type="KEGG" id="mefw:F1737_07715"/>
<reference evidence="2 3" key="1">
    <citation type="submission" date="2019-09" db="EMBL/GenBank/DDBJ databases">
        <title>The complete genome of Methanoplanus sp. FWC-SCC4.</title>
        <authorList>
            <person name="Chen S.-C."/>
            <person name="Zhou Y.-Z."/>
            <person name="Lai M.-C."/>
        </authorList>
    </citation>
    <scope>NUCLEOTIDE SEQUENCE [LARGE SCALE GENOMIC DNA]</scope>
    <source>
        <strain evidence="2 3">FWC-SCC4</strain>
    </source>
</reference>
<protein>
    <submittedName>
        <fullName evidence="2">Uncharacterized protein</fullName>
    </submittedName>
</protein>
<dbReference type="EMBL" id="CP043875">
    <property type="protein sequence ID" value="WOF16587.1"/>
    <property type="molecule type" value="Genomic_DNA"/>
</dbReference>
<feature type="transmembrane region" description="Helical" evidence="1">
    <location>
        <begin position="34"/>
        <end position="55"/>
    </location>
</feature>
<gene>
    <name evidence="2" type="ORF">F1737_07715</name>
</gene>
<accession>A0AA97FCY8</accession>
<dbReference type="Proteomes" id="UP001301797">
    <property type="component" value="Chromosome"/>
</dbReference>
<keyword evidence="3" id="KW-1185">Reference proteome</keyword>
<sequence length="132" mass="14656">MKVAGLGFLTWLLPLALSVFFYTKTGEPAVDITFFKTIMIVLFGGFGTVLLAYYFKGVSEFYIFEGFFVGAAWLVINWIMDFLILLPINGMDITTYFKEIGLRYILILIIAVSIGIAAEDAAGKSGKQNTIK</sequence>
<evidence type="ECO:0000256" key="1">
    <source>
        <dbReference type="SAM" id="Phobius"/>
    </source>
</evidence>
<name>A0AA97FCY8_9EURY</name>
<feature type="transmembrane region" description="Helical" evidence="1">
    <location>
        <begin position="67"/>
        <end position="88"/>
    </location>
</feature>
<proteinExistence type="predicted"/>
<evidence type="ECO:0000313" key="3">
    <source>
        <dbReference type="Proteomes" id="UP001301797"/>
    </source>
</evidence>
<keyword evidence="1" id="KW-0812">Transmembrane</keyword>
<evidence type="ECO:0000313" key="2">
    <source>
        <dbReference type="EMBL" id="WOF16587.1"/>
    </source>
</evidence>
<keyword evidence="1" id="KW-1133">Transmembrane helix</keyword>